<dbReference type="Pfam" id="PF10601">
    <property type="entry name" value="zf-LITAF-like"/>
    <property type="match status" value="1"/>
</dbReference>
<dbReference type="Proteomes" id="UP000092460">
    <property type="component" value="Unassembled WGS sequence"/>
</dbReference>
<feature type="domain" description="LITAF" evidence="1">
    <location>
        <begin position="38"/>
        <end position="74"/>
    </location>
</feature>
<reference evidence="3" key="1">
    <citation type="submission" date="2015-01" db="EMBL/GenBank/DDBJ databases">
        <authorList>
            <person name="Aksoy S."/>
            <person name="Warren W."/>
            <person name="Wilson R.K."/>
        </authorList>
    </citation>
    <scope>NUCLEOTIDE SEQUENCE [LARGE SCALE GENOMIC DNA]</scope>
    <source>
        <strain evidence="3">IAEA</strain>
    </source>
</reference>
<name>A0A1B0AR30_9MUSC</name>
<dbReference type="InterPro" id="IPR006629">
    <property type="entry name" value="LITAF"/>
</dbReference>
<dbReference type="VEuPathDB" id="VectorBase:GPPI005457"/>
<reference evidence="2" key="2">
    <citation type="submission" date="2020-05" db="UniProtKB">
        <authorList>
            <consortium name="EnsemblMetazoa"/>
        </authorList>
    </citation>
    <scope>IDENTIFICATION</scope>
    <source>
        <strain evidence="2">IAEA</strain>
    </source>
</reference>
<keyword evidence="3" id="KW-1185">Reference proteome</keyword>
<protein>
    <recommendedName>
        <fullName evidence="1">LITAF domain-containing protein</fullName>
    </recommendedName>
</protein>
<evidence type="ECO:0000313" key="3">
    <source>
        <dbReference type="Proteomes" id="UP000092460"/>
    </source>
</evidence>
<dbReference type="EnsemblMetazoa" id="GPPI005457-RA">
    <property type="protein sequence ID" value="GPPI005457-PA"/>
    <property type="gene ID" value="GPPI005457"/>
</dbReference>
<proteinExistence type="predicted"/>
<evidence type="ECO:0000259" key="1">
    <source>
        <dbReference type="Pfam" id="PF10601"/>
    </source>
</evidence>
<dbReference type="STRING" id="67801.A0A1B0AR30"/>
<accession>A0A1B0AR30</accession>
<dbReference type="EMBL" id="JXJN01002224">
    <property type="status" value="NOT_ANNOTATED_CDS"/>
    <property type="molecule type" value="Genomic_DNA"/>
</dbReference>
<dbReference type="AlphaFoldDB" id="A0A1B0AR30"/>
<sequence>MKAILGRNNELVACRHQEAAIAQRRSVPQVPPVPIGPGPIFMRCPHCNFEMQTTVVYKPGWITCITCTAVCIFGQYRQIFVYDLDIFTTAVIQIIVTDIKI</sequence>
<organism evidence="2 3">
    <name type="scientific">Glossina palpalis gambiensis</name>
    <dbReference type="NCBI Taxonomy" id="67801"/>
    <lineage>
        <taxon>Eukaryota</taxon>
        <taxon>Metazoa</taxon>
        <taxon>Ecdysozoa</taxon>
        <taxon>Arthropoda</taxon>
        <taxon>Hexapoda</taxon>
        <taxon>Insecta</taxon>
        <taxon>Pterygota</taxon>
        <taxon>Neoptera</taxon>
        <taxon>Endopterygota</taxon>
        <taxon>Diptera</taxon>
        <taxon>Brachycera</taxon>
        <taxon>Muscomorpha</taxon>
        <taxon>Hippoboscoidea</taxon>
        <taxon>Glossinidae</taxon>
        <taxon>Glossina</taxon>
    </lineage>
</organism>
<evidence type="ECO:0000313" key="2">
    <source>
        <dbReference type="EnsemblMetazoa" id="GPPI005457-PA"/>
    </source>
</evidence>